<sequence length="1493" mass="164257">MAAPVPLNLFSFFHAIGSTPALNLTQDIPHDESASLLLLGCGDVRHILFTCFMNSSSEPRALDFTCCDSQSAVIARNVLLFTLILDCEDTDTLLLWNIYYHLFIDDKSLGLLESQIKKLCRLSNSLRHWHRSKYGRLLRFCDSKTLALVGDVWYSYIHASDKVLYVTGFRSAIQACLEVKAATLGPGIEVNGARSAAPNAAGAIRDLPGLHSRYWKNGSTSNDPKASNVHANPTLAPLENDPAMLYYAIDPLHGFHLVTAYTSIGSESPFCPKETTNSHAHRAVETARLQFKVWCQSFKDGQESCTVRFFSGEALAFCHTLQHMTITKETSANWFRTPYHFDTFFLDAEDYAPNGPAPLAFDVIDTSSLIDDLGGINIFIAARPLLHKKTSSTIYAESLIKWVTDVDLLLDDLFAGHFPTVSILLGVFPVQYWTNSSAVANSEEQFIEDMHKCPMGHVVSTRSIYSRTMWKHQSPTTNTPGSSSCQLLHFDPEGLSQVLFSIYLKMYLNEDVKLTLGNPTQDAIQRNSCIRYHRGSFARFLEFVQKRVDVDWDKTMSTLITLIEGDKVLLVGPNFMHELFAHLHLLGVHSNSSLTRELVYNRASHDFRAWKDMPQLASVTVEVPRAKLSIFTKLSRAKLGTPYINGFISKRMAWKNLFAVVQLGFGQVVGYGARHNDDFAVTVVEDHSGWKGKSSLIVSFIVPSWILLLEPENTMVGISLYNTPLASMTFGKTLGMDLTVFSADLGNESAVYISKQRPNNAGMPRVSMPPPGGGEEPQQNPGNVAFHTTLKAEVGVEKGIITGFVAHIDFLSSEAKEALKREKMVELIQPSPCSLGAIVENKSLEIVVNFPAPVLKAKSKIRVARTSSYLEIVAWGAENPDRQGFPDYVHPTFLGKNGEPVVWNIPYLNPNRLPPLDPNGAECLGWLVSHASMMFSVNESRARHNLDVNGAKAAENIRLCFKDTLFSMVMSFAGIQGPRRKVFGLSNDKIGLQVLFFNSSIRIDMSNHTVALDVAIITLPPEMGPQMWDFVKSLKTVDFATIAVDEGELKLWKRVLPAFVERCKDWRHKSTCEYKSESRIPLSVEGHKPVLCSCGNGILPPSFISGLDMWDAVSKHAVRGLVPLLFTLPYSDSKCSLVEVDKFRKSKCEACGAEKSVHGRALLSCAQCLMGTNLCFPSEQPVQKGFASMAPRVPKSGVWCPAVTFFDPDTDRLDLASQKQYYSYLCRSGLAGLVILGTNAEAFLLTREERAQLIAAARDAVGHDFPLMAGVGAHSTRQVLEHIRDAADAGADYVLVLPPAYFGKATTTSVIQSFFTDVAAKSPLPVVIYNFPGVCNGIDLDSDLITTLARENENIVGVKLTCASVGKITRLAASLSPDRFAVFGGQSDFLIGGLSVGSAGCIAAFANVFPKTISRIFDLYKAGDVQEALRLHRIAALAESPCKSGIASTKYAAAIFSAKKAGIQGAEEKLRPRRPYEPPSEAAKKIVRTVMAE</sequence>
<dbReference type="PRINTS" id="PR00146">
    <property type="entry name" value="DHPICSNTHASE"/>
</dbReference>
<feature type="region of interest" description="Disordered" evidence="1">
    <location>
        <begin position="760"/>
        <end position="779"/>
    </location>
</feature>
<dbReference type="Pfam" id="PF00701">
    <property type="entry name" value="DHDPS"/>
    <property type="match status" value="1"/>
</dbReference>
<proteinExistence type="predicted"/>
<dbReference type="InterPro" id="IPR027974">
    <property type="entry name" value="DUF4470"/>
</dbReference>
<evidence type="ECO:0000313" key="3">
    <source>
        <dbReference type="EMBL" id="ODH13405.1"/>
    </source>
</evidence>
<dbReference type="PANTHER" id="PTHR12128">
    <property type="entry name" value="DIHYDRODIPICOLINATE SYNTHASE"/>
    <property type="match status" value="1"/>
</dbReference>
<reference evidence="3 4" key="1">
    <citation type="submission" date="2016-06" db="EMBL/GenBank/DDBJ databases">
        <authorList>
            <person name="Kjaerup R.B."/>
            <person name="Dalgaard T.S."/>
            <person name="Juul-Madsen H.R."/>
        </authorList>
    </citation>
    <scope>NUCLEOTIDE SEQUENCE [LARGE SCALE GENOMIC DNA]</scope>
    <source>
        <strain evidence="3 4">Pb300</strain>
    </source>
</reference>
<dbReference type="Gene3D" id="3.20.20.70">
    <property type="entry name" value="Aldolase class I"/>
    <property type="match status" value="1"/>
</dbReference>
<dbReference type="VEuPathDB" id="FungiDB:PADG_03297"/>
<feature type="non-terminal residue" evidence="3">
    <location>
        <position position="1493"/>
    </location>
</feature>
<feature type="domain" description="DUF4470" evidence="2">
    <location>
        <begin position="16"/>
        <end position="104"/>
    </location>
</feature>
<dbReference type="CDD" id="cd00408">
    <property type="entry name" value="DHDPS-like"/>
    <property type="match status" value="1"/>
</dbReference>
<evidence type="ECO:0000256" key="1">
    <source>
        <dbReference type="SAM" id="MobiDB-lite"/>
    </source>
</evidence>
<dbReference type="VEuPathDB" id="FungiDB:PADG_03296"/>
<dbReference type="InterPro" id="IPR002220">
    <property type="entry name" value="DapA-like"/>
</dbReference>
<dbReference type="Pfam" id="PF14737">
    <property type="entry name" value="DUF4470"/>
    <property type="match status" value="1"/>
</dbReference>
<evidence type="ECO:0000259" key="2">
    <source>
        <dbReference type="Pfam" id="PF14737"/>
    </source>
</evidence>
<gene>
    <name evidence="3" type="ORF">ACO22_07289</name>
</gene>
<name>A0A1D2J577_PARBR</name>
<dbReference type="VEuPathDB" id="FungiDB:PABG_11213"/>
<evidence type="ECO:0000313" key="4">
    <source>
        <dbReference type="Proteomes" id="UP000242814"/>
    </source>
</evidence>
<comment type="caution">
    <text evidence="3">The sequence shown here is derived from an EMBL/GenBank/DDBJ whole genome shotgun (WGS) entry which is preliminary data.</text>
</comment>
<dbReference type="VEuPathDB" id="FungiDB:PABG_00839"/>
<organism evidence="3 4">
    <name type="scientific">Paracoccidioides brasiliensis</name>
    <dbReference type="NCBI Taxonomy" id="121759"/>
    <lineage>
        <taxon>Eukaryota</taxon>
        <taxon>Fungi</taxon>
        <taxon>Dikarya</taxon>
        <taxon>Ascomycota</taxon>
        <taxon>Pezizomycotina</taxon>
        <taxon>Eurotiomycetes</taxon>
        <taxon>Eurotiomycetidae</taxon>
        <taxon>Onygenales</taxon>
        <taxon>Ajellomycetaceae</taxon>
        <taxon>Paracoccidioides</taxon>
    </lineage>
</organism>
<dbReference type="InterPro" id="IPR013785">
    <property type="entry name" value="Aldolase_TIM"/>
</dbReference>
<dbReference type="SUPFAM" id="SSF51569">
    <property type="entry name" value="Aldolase"/>
    <property type="match status" value="1"/>
</dbReference>
<accession>A0A1D2J577</accession>
<dbReference type="SMART" id="SM01130">
    <property type="entry name" value="DHDPS"/>
    <property type="match status" value="1"/>
</dbReference>
<dbReference type="GO" id="GO:0008840">
    <property type="term" value="F:4-hydroxy-tetrahydrodipicolinate synthase activity"/>
    <property type="evidence" value="ECO:0007669"/>
    <property type="project" value="TreeGrafter"/>
</dbReference>
<protein>
    <recommendedName>
        <fullName evidence="2">DUF4470 domain-containing protein</fullName>
    </recommendedName>
</protein>
<dbReference type="Proteomes" id="UP000242814">
    <property type="component" value="Unassembled WGS sequence"/>
</dbReference>
<dbReference type="EMBL" id="LZYO01000495">
    <property type="protein sequence ID" value="ODH13405.1"/>
    <property type="molecule type" value="Genomic_DNA"/>
</dbReference>
<dbReference type="PANTHER" id="PTHR12128:SF47">
    <property type="entry name" value="DIHYDRODIPICOLINATE SYNTHASE-RELATED"/>
    <property type="match status" value="1"/>
</dbReference>